<dbReference type="EMBL" id="JASBAM010000006">
    <property type="protein sequence ID" value="MDT0115340.1"/>
    <property type="molecule type" value="Genomic_DNA"/>
</dbReference>
<gene>
    <name evidence="1" type="ORF">QJV37_14480</name>
</gene>
<keyword evidence="2" id="KW-1185">Reference proteome</keyword>
<organism evidence="1 2">
    <name type="scientific">Listeria cossartiae subsp. cayugensis</name>
    <dbReference type="NCBI Taxonomy" id="2713505"/>
    <lineage>
        <taxon>Bacteria</taxon>
        <taxon>Bacillati</taxon>
        <taxon>Bacillota</taxon>
        <taxon>Bacilli</taxon>
        <taxon>Bacillales</taxon>
        <taxon>Listeriaceae</taxon>
        <taxon>Listeria</taxon>
        <taxon>Listeria cossartiae</taxon>
    </lineage>
</organism>
<accession>A0ABU2IT62</accession>
<protein>
    <submittedName>
        <fullName evidence="1">Uncharacterized protein</fullName>
    </submittedName>
</protein>
<comment type="caution">
    <text evidence="1">The sequence shown here is derived from an EMBL/GenBank/DDBJ whole genome shotgun (WGS) entry which is preliminary data.</text>
</comment>
<name>A0ABU2IT62_9LIST</name>
<sequence>MKILSITYTRYLENDNQGNYKATEDTMSDVYSESKLNTYENEQ</sequence>
<reference evidence="1 2" key="1">
    <citation type="submission" date="2023-05" db="EMBL/GenBank/DDBJ databases">
        <title>A Combination of Whole Genome Sequencing and Metagenomics Reveals Diversity of Listeria spp. in Soil Collected from the Nantahala National Forest.</title>
        <authorList>
            <person name="Wang J."/>
            <person name="Schamp C.N."/>
            <person name="Hudson L.K."/>
            <person name="Chaggar H.K."/>
            <person name="Bryan D.W."/>
            <person name="Radosevich M."/>
            <person name="Denes T.G."/>
        </authorList>
    </citation>
    <scope>NUCLEOTIDE SEQUENCE [LARGE SCALE GENOMIC DNA]</scope>
    <source>
        <strain evidence="1 2">UTK S2-0002</strain>
    </source>
</reference>
<dbReference type="Proteomes" id="UP001252688">
    <property type="component" value="Unassembled WGS sequence"/>
</dbReference>
<dbReference type="RefSeq" id="WP_311179016.1">
    <property type="nucleotide sequence ID" value="NZ_JASAZZ010000006.1"/>
</dbReference>
<proteinExistence type="predicted"/>
<evidence type="ECO:0000313" key="2">
    <source>
        <dbReference type="Proteomes" id="UP001252688"/>
    </source>
</evidence>
<evidence type="ECO:0000313" key="1">
    <source>
        <dbReference type="EMBL" id="MDT0115340.1"/>
    </source>
</evidence>